<evidence type="ECO:0000256" key="1">
    <source>
        <dbReference type="SAM" id="Phobius"/>
    </source>
</evidence>
<comment type="caution">
    <text evidence="2">The sequence shown here is derived from an EMBL/GenBank/DDBJ whole genome shotgun (WGS) entry which is preliminary data.</text>
</comment>
<name>A0A5N6LLS0_9ASTR</name>
<organism evidence="2 3">
    <name type="scientific">Mikania micrantha</name>
    <name type="common">bitter vine</name>
    <dbReference type="NCBI Taxonomy" id="192012"/>
    <lineage>
        <taxon>Eukaryota</taxon>
        <taxon>Viridiplantae</taxon>
        <taxon>Streptophyta</taxon>
        <taxon>Embryophyta</taxon>
        <taxon>Tracheophyta</taxon>
        <taxon>Spermatophyta</taxon>
        <taxon>Magnoliopsida</taxon>
        <taxon>eudicotyledons</taxon>
        <taxon>Gunneridae</taxon>
        <taxon>Pentapetalae</taxon>
        <taxon>asterids</taxon>
        <taxon>campanulids</taxon>
        <taxon>Asterales</taxon>
        <taxon>Asteraceae</taxon>
        <taxon>Asteroideae</taxon>
        <taxon>Heliantheae alliance</taxon>
        <taxon>Eupatorieae</taxon>
        <taxon>Mikania</taxon>
    </lineage>
</organism>
<evidence type="ECO:0000313" key="3">
    <source>
        <dbReference type="Proteomes" id="UP000326396"/>
    </source>
</evidence>
<proteinExistence type="predicted"/>
<feature type="transmembrane region" description="Helical" evidence="1">
    <location>
        <begin position="88"/>
        <end position="106"/>
    </location>
</feature>
<accession>A0A5N6LLS0</accession>
<keyword evidence="1" id="KW-1133">Transmembrane helix</keyword>
<gene>
    <name evidence="2" type="ORF">E3N88_40129</name>
</gene>
<keyword evidence="1" id="KW-0472">Membrane</keyword>
<evidence type="ECO:0008006" key="4">
    <source>
        <dbReference type="Google" id="ProtNLM"/>
    </source>
</evidence>
<protein>
    <recommendedName>
        <fullName evidence="4">Transmembrane protein</fullName>
    </recommendedName>
</protein>
<dbReference type="EMBL" id="SZYD01000019">
    <property type="protein sequence ID" value="KAD2393152.1"/>
    <property type="molecule type" value="Genomic_DNA"/>
</dbReference>
<sequence>MEVTSSWGSQFMLFSLEFEFLEIDPFQSHYKLKRFIKLLQCRIMGLQTARKLKILKLVFKLDISKGGKGNRHNEDYLVLSGFSTDSRLRAVVVVVVVVVVSGWLSCEGLTMVTLKRQG</sequence>
<evidence type="ECO:0000313" key="2">
    <source>
        <dbReference type="EMBL" id="KAD2393152.1"/>
    </source>
</evidence>
<keyword evidence="3" id="KW-1185">Reference proteome</keyword>
<dbReference type="AlphaFoldDB" id="A0A5N6LLS0"/>
<keyword evidence="1" id="KW-0812">Transmembrane</keyword>
<dbReference type="Proteomes" id="UP000326396">
    <property type="component" value="Linkage Group LG9"/>
</dbReference>
<reference evidence="2 3" key="1">
    <citation type="submission" date="2019-05" db="EMBL/GenBank/DDBJ databases">
        <title>Mikania micrantha, genome provides insights into the molecular mechanism of rapid growth.</title>
        <authorList>
            <person name="Liu B."/>
        </authorList>
    </citation>
    <scope>NUCLEOTIDE SEQUENCE [LARGE SCALE GENOMIC DNA]</scope>
    <source>
        <strain evidence="2">NLD-2019</strain>
        <tissue evidence="2">Leaf</tissue>
    </source>
</reference>